<dbReference type="Gene3D" id="3.40.50.720">
    <property type="entry name" value="NAD(P)-binding Rossmann-like Domain"/>
    <property type="match status" value="1"/>
</dbReference>
<dbReference type="SUPFAM" id="SSF51735">
    <property type="entry name" value="NAD(P)-binding Rossmann-fold domains"/>
    <property type="match status" value="1"/>
</dbReference>
<keyword evidence="6" id="KW-1185">Reference proteome</keyword>
<dbReference type="Pfam" id="PF08338">
    <property type="entry name" value="DUF1731"/>
    <property type="match status" value="1"/>
</dbReference>
<dbReference type="NCBIfam" id="TIGR01777">
    <property type="entry name" value="yfcH"/>
    <property type="match status" value="1"/>
</dbReference>
<dbReference type="InterPro" id="IPR036291">
    <property type="entry name" value="NAD(P)-bd_dom_sf"/>
</dbReference>
<sequence length="314" mass="35144">MKVLITGATGLIGTELVKVCHQQGIDVHYLTTSKNKIEHQNNYKGFHWDPDNGKIDPRCIEGVDTIINLAGATVAKRWTSSYKQEILESRLDTIDQLKQLLENNEHQVKNIVSASAIGIYEDSQTNYYSEESNQLGTGFLATVVKRWEGALDAIEQMGVAVSKIRIGLVLSDKGGALTSMAKPIKYFVGAAFGDGQQWQSWIHINDLARMFLFLAEKETFGVFNGVAPNPVSNEKLTNEIGAVLKRPVFLPNIPRFFMRLVLGEMSQILFSSHRVSSKKIESHGFHFNFKTLKPALQDLLQKNNGEETELAYQE</sequence>
<evidence type="ECO:0000256" key="2">
    <source>
        <dbReference type="SAM" id="Coils"/>
    </source>
</evidence>
<reference evidence="6" key="1">
    <citation type="journal article" date="2019" name="Int. J. Syst. Evol. Microbiol.">
        <title>The Global Catalogue of Microorganisms (GCM) 10K type strain sequencing project: providing services to taxonomists for standard genome sequencing and annotation.</title>
        <authorList>
            <consortium name="The Broad Institute Genomics Platform"/>
            <consortium name="The Broad Institute Genome Sequencing Center for Infectious Disease"/>
            <person name="Wu L."/>
            <person name="Ma J."/>
        </authorList>
    </citation>
    <scope>NUCLEOTIDE SEQUENCE [LARGE SCALE GENOMIC DNA]</scope>
    <source>
        <strain evidence="6">CCUG 62952</strain>
    </source>
</reference>
<accession>A0ABW3D4I1</accession>
<evidence type="ECO:0000256" key="1">
    <source>
        <dbReference type="ARBA" id="ARBA00009353"/>
    </source>
</evidence>
<evidence type="ECO:0000313" key="6">
    <source>
        <dbReference type="Proteomes" id="UP001596978"/>
    </source>
</evidence>
<dbReference type="InterPro" id="IPR013549">
    <property type="entry name" value="DUF1731"/>
</dbReference>
<dbReference type="Proteomes" id="UP001596978">
    <property type="component" value="Unassembled WGS sequence"/>
</dbReference>
<keyword evidence="2" id="KW-0175">Coiled coil</keyword>
<feature type="domain" description="DUF1731" evidence="4">
    <location>
        <begin position="253"/>
        <end position="299"/>
    </location>
</feature>
<feature type="coiled-coil region" evidence="2">
    <location>
        <begin position="84"/>
        <end position="114"/>
    </location>
</feature>
<dbReference type="RefSeq" id="WP_386410997.1">
    <property type="nucleotide sequence ID" value="NZ_JBHTJH010000025.1"/>
</dbReference>
<dbReference type="PANTHER" id="PTHR11092:SF0">
    <property type="entry name" value="EPIMERASE FAMILY PROTEIN SDR39U1"/>
    <property type="match status" value="1"/>
</dbReference>
<proteinExistence type="inferred from homology"/>
<evidence type="ECO:0000259" key="4">
    <source>
        <dbReference type="Pfam" id="PF08338"/>
    </source>
</evidence>
<dbReference type="EMBL" id="JBHTJH010000025">
    <property type="protein sequence ID" value="MFD0864064.1"/>
    <property type="molecule type" value="Genomic_DNA"/>
</dbReference>
<protein>
    <submittedName>
        <fullName evidence="5">TIGR01777 family oxidoreductase</fullName>
    </submittedName>
</protein>
<comment type="similarity">
    <text evidence="1">Belongs to the NAD(P)-dependent epimerase/dehydratase family. SDR39U1 subfamily.</text>
</comment>
<name>A0ABW3D4I1_9FLAO</name>
<comment type="caution">
    <text evidence="5">The sequence shown here is derived from an EMBL/GenBank/DDBJ whole genome shotgun (WGS) entry which is preliminary data.</text>
</comment>
<organism evidence="5 6">
    <name type="scientific">Sungkyunkwania multivorans</name>
    <dbReference type="NCBI Taxonomy" id="1173618"/>
    <lineage>
        <taxon>Bacteria</taxon>
        <taxon>Pseudomonadati</taxon>
        <taxon>Bacteroidota</taxon>
        <taxon>Flavobacteriia</taxon>
        <taxon>Flavobacteriales</taxon>
        <taxon>Flavobacteriaceae</taxon>
        <taxon>Sungkyunkwania</taxon>
    </lineage>
</organism>
<gene>
    <name evidence="5" type="ORF">ACFQ1M_17755</name>
</gene>
<evidence type="ECO:0000259" key="3">
    <source>
        <dbReference type="Pfam" id="PF01370"/>
    </source>
</evidence>
<dbReference type="PANTHER" id="PTHR11092">
    <property type="entry name" value="SUGAR NUCLEOTIDE EPIMERASE RELATED"/>
    <property type="match status" value="1"/>
</dbReference>
<evidence type="ECO:0000313" key="5">
    <source>
        <dbReference type="EMBL" id="MFD0864064.1"/>
    </source>
</evidence>
<dbReference type="InterPro" id="IPR010099">
    <property type="entry name" value="SDR39U1"/>
</dbReference>
<dbReference type="Pfam" id="PF01370">
    <property type="entry name" value="Epimerase"/>
    <property type="match status" value="1"/>
</dbReference>
<dbReference type="InterPro" id="IPR001509">
    <property type="entry name" value="Epimerase_deHydtase"/>
</dbReference>
<feature type="domain" description="NAD-dependent epimerase/dehydratase" evidence="3">
    <location>
        <begin position="3"/>
        <end position="219"/>
    </location>
</feature>